<reference evidence="3" key="1">
    <citation type="submission" date="2016-11" db="EMBL/GenBank/DDBJ databases">
        <authorList>
            <person name="Varghese N."/>
            <person name="Submissions S."/>
        </authorList>
    </citation>
    <scope>NUCLEOTIDE SEQUENCE [LARGE SCALE GENOMIC DNA]</scope>
    <source>
        <strain evidence="3">DSM 44671</strain>
    </source>
</reference>
<dbReference type="InterPro" id="IPR011322">
    <property type="entry name" value="N-reg_PII-like_a/b"/>
</dbReference>
<dbReference type="InterPro" id="IPR004323">
    <property type="entry name" value="Ion_tolerance_CutA"/>
</dbReference>
<dbReference type="PANTHER" id="PTHR23419">
    <property type="entry name" value="DIVALENT CATION TOLERANCE CUTA-RELATED"/>
    <property type="match status" value="1"/>
</dbReference>
<dbReference type="InterPro" id="IPR015867">
    <property type="entry name" value="N-reg_PII/ATP_PRibTrfase_C"/>
</dbReference>
<dbReference type="Proteomes" id="UP000182740">
    <property type="component" value="Unassembled WGS sequence"/>
</dbReference>
<dbReference type="OrthoDB" id="37622at2"/>
<evidence type="ECO:0000313" key="3">
    <source>
        <dbReference type="Proteomes" id="UP000182740"/>
    </source>
</evidence>
<dbReference type="Pfam" id="PF03091">
    <property type="entry name" value="CutA1"/>
    <property type="match status" value="1"/>
</dbReference>
<proteinExistence type="inferred from homology"/>
<dbReference type="RefSeq" id="WP_072478602.1">
    <property type="nucleotide sequence ID" value="NZ_FPJG01000006.1"/>
</dbReference>
<comment type="similarity">
    <text evidence="1">Belongs to the CutA family.</text>
</comment>
<dbReference type="GO" id="GO:0010038">
    <property type="term" value="P:response to metal ion"/>
    <property type="evidence" value="ECO:0007669"/>
    <property type="project" value="InterPro"/>
</dbReference>
<name>A0A1K1S919_9PSEU</name>
<evidence type="ECO:0000256" key="1">
    <source>
        <dbReference type="ARBA" id="ARBA00010169"/>
    </source>
</evidence>
<dbReference type="SUPFAM" id="SSF54913">
    <property type="entry name" value="GlnB-like"/>
    <property type="match status" value="1"/>
</dbReference>
<organism evidence="2 3">
    <name type="scientific">Amycolatopsis australiensis</name>
    <dbReference type="NCBI Taxonomy" id="546364"/>
    <lineage>
        <taxon>Bacteria</taxon>
        <taxon>Bacillati</taxon>
        <taxon>Actinomycetota</taxon>
        <taxon>Actinomycetes</taxon>
        <taxon>Pseudonocardiales</taxon>
        <taxon>Pseudonocardiaceae</taxon>
        <taxon>Amycolatopsis</taxon>
    </lineage>
</organism>
<dbReference type="Gene3D" id="3.30.70.120">
    <property type="match status" value="1"/>
</dbReference>
<dbReference type="EMBL" id="FPJG01000006">
    <property type="protein sequence ID" value="SFW80881.1"/>
    <property type="molecule type" value="Genomic_DNA"/>
</dbReference>
<accession>A0A1K1S919</accession>
<keyword evidence="3" id="KW-1185">Reference proteome</keyword>
<gene>
    <name evidence="2" type="ORF">SAMN04489730_5078</name>
</gene>
<sequence>MVAEHVIVTSTTDSEAAAGELAARVIEERLGACAQVVGPVTSVYRWEGEVRTDREWRVEVKTTAGRVAALAERIKQLHGYDLPEVIATPIEGGSAEYLAWVTTESGNGG</sequence>
<dbReference type="AlphaFoldDB" id="A0A1K1S919"/>
<protein>
    <submittedName>
        <fullName evidence="2">Divalent cation tolerance protein</fullName>
    </submittedName>
</protein>
<dbReference type="PANTHER" id="PTHR23419:SF8">
    <property type="entry name" value="FI09726P"/>
    <property type="match status" value="1"/>
</dbReference>
<dbReference type="STRING" id="546364.SAMN04489730_5078"/>
<evidence type="ECO:0000313" key="2">
    <source>
        <dbReference type="EMBL" id="SFW80881.1"/>
    </source>
</evidence>
<dbReference type="GO" id="GO:0005507">
    <property type="term" value="F:copper ion binding"/>
    <property type="evidence" value="ECO:0007669"/>
    <property type="project" value="TreeGrafter"/>
</dbReference>